<dbReference type="Gene3D" id="2.60.120.40">
    <property type="match status" value="1"/>
</dbReference>
<dbReference type="InterPro" id="IPR010935">
    <property type="entry name" value="SMC_hinge"/>
</dbReference>
<name>A0AAV9QW05_9TELE</name>
<dbReference type="InterPro" id="IPR058613">
    <property type="entry name" value="Ig_SMCHD1_4th"/>
</dbReference>
<dbReference type="Pfam" id="PF26197">
    <property type="entry name" value="Ig_SMCHD1_5th"/>
    <property type="match status" value="1"/>
</dbReference>
<dbReference type="InterPro" id="IPR036277">
    <property type="entry name" value="SMC_hinge_sf"/>
</dbReference>
<dbReference type="InterPro" id="IPR058616">
    <property type="entry name" value="Ig_SMCHD1_8th"/>
</dbReference>
<comment type="subcellular location">
    <subcellularLocation>
        <location evidence="1">Chromosome</location>
    </subcellularLocation>
</comment>
<dbReference type="InterPro" id="IPR058617">
    <property type="entry name" value="Ig_SMCHD1_7th"/>
</dbReference>
<dbReference type="GO" id="GO:0005524">
    <property type="term" value="F:ATP binding"/>
    <property type="evidence" value="ECO:0007669"/>
    <property type="project" value="InterPro"/>
</dbReference>
<gene>
    <name evidence="10" type="ORF">CRENBAI_019730</name>
</gene>
<evidence type="ECO:0000256" key="6">
    <source>
        <dbReference type="SAM" id="Coils"/>
    </source>
</evidence>
<evidence type="ECO:0000313" key="10">
    <source>
        <dbReference type="EMBL" id="KAK5600474.1"/>
    </source>
</evidence>
<keyword evidence="2" id="KW-0158">Chromosome</keyword>
<dbReference type="InterPro" id="IPR058615">
    <property type="entry name" value="Ig_SMCHD1_6th"/>
</dbReference>
<dbReference type="InterPro" id="IPR058614">
    <property type="entry name" value="Ig_SMCHD1_5th"/>
</dbReference>
<dbReference type="EMBL" id="JAHHUM010002886">
    <property type="protein sequence ID" value="KAK5600474.1"/>
    <property type="molecule type" value="Genomic_DNA"/>
</dbReference>
<dbReference type="SMART" id="SM00110">
    <property type="entry name" value="C1Q"/>
    <property type="match status" value="1"/>
</dbReference>
<dbReference type="Pfam" id="PF26201">
    <property type="entry name" value="Ig_SMCHD1_7th"/>
    <property type="match status" value="1"/>
</dbReference>
<dbReference type="GO" id="GO:0051276">
    <property type="term" value="P:chromosome organization"/>
    <property type="evidence" value="ECO:0007669"/>
    <property type="project" value="InterPro"/>
</dbReference>
<dbReference type="Pfam" id="PF07546">
    <property type="entry name" value="EMI"/>
    <property type="match status" value="1"/>
</dbReference>
<evidence type="ECO:0000256" key="4">
    <source>
        <dbReference type="ARBA" id="ARBA00023054"/>
    </source>
</evidence>
<dbReference type="Gene3D" id="3.30.70.1620">
    <property type="match status" value="1"/>
</dbReference>
<feature type="coiled-coil region" evidence="6">
    <location>
        <begin position="1594"/>
        <end position="1628"/>
    </location>
</feature>
<proteinExistence type="predicted"/>
<keyword evidence="4 6" id="KW-0175">Coiled coil</keyword>
<keyword evidence="3" id="KW-0732">Signal</keyword>
<dbReference type="Proteomes" id="UP001311232">
    <property type="component" value="Unassembled WGS sequence"/>
</dbReference>
<dbReference type="SMART" id="SM00968">
    <property type="entry name" value="SMC_hinge"/>
    <property type="match status" value="1"/>
</dbReference>
<dbReference type="Pfam" id="PF26198">
    <property type="entry name" value="Ig_SMCHD1_6th"/>
    <property type="match status" value="1"/>
</dbReference>
<sequence length="1982" mass="219334">MEVENGNPVSFKIEVHDEAGNITANPKQKVRCQISGLPSMMKDCSTGKVKIETKPINLKIVNGEPQKLKATFDMPSQKQVPQVTTELIVMPSNRISWMELFCKAEENLVFRNNEKIDWQAGGVLENLFYKLYNEAGREVQITGEIASNIEVTWSRDVDQRGLVKGRLPDLQVPTHVHEEHFYQVSYQDKNVSCCFKVVPCPDEPVRLKATLAQSTVKLGEILPGHIKLELVDRYDNVTKKLTATCGKSFSVEAEGLDKPNINYTWKESTSSYAVTGVRFHSGSLGSRVICFSYRDFTENVVLKVTPGVPSQLKLVSGPQQPLQVLNGHGIPTPFLVQLCDKWGNPSPDQNMNVEIRSSPLTLKLRTADNSPLPVDAEGKACVVVNNVEGSKGYYVLEFKGSLNGKSIPGPSVNLTLLPDPNKPIRLSVYYDRSARLPAGGKFPVFSVRVLSEDRSPITTLNPADLSMVLWEGVSSTLPETVAGLKCCKPIKDERTDFYQFREEAIPARVGEYTIEFSLQTDKTEDRLRNQISVNVVANEPIKLEPDCQPQTPVVFYCTDIANRILVENMTLKITDQFGNPAGQDLNGKVFISIKSPEVERNRSVPLFEGKTSTKEISLKEGNAHIDSLVIMENSPGENGSRYIILFLPEVTLPPTSLSSFELPFHFYNDAENQQKMFELMKKKDELTDAVKICNKVLDSMSKQKDLLENEVKDTTEKEVSLRNELNRRGVKIEHPISIIHIEGCQKQKTSEVERIEKIRRVCSIFNSFSGPDVLGMVGQLALVADDDAAWVISWLLQGDMDCLITTTTAAAQKIYNDTGGNQQVMPLDGILVQRGNRPLPHINSRELFNPHGNPIFAKDLLIYPHKQQGCDPDKLGKVFTNLLGDTILMDDLNSATNYRKAVVERGIHCPTILTRKGEKVSARGIFGGAQNRAPSVDKLKVFGAPLPQHYYILKEEIALDEKEKVEKDYKDHLVKWVDELFQKNSKKDEITKALQEIERKLASASVRPGKRASGNSEDGSPFQYNMFQGNPYSAPETRQRNKNWCAYVVHKNVSCAVVGGTESFAQPAFLPCPPEQPNCAQQVIYQTHFRPTYKIGYKIVTELQWKCCPGYQGHDCMEVKDMKLLPIERLPHASSNSGYSNPQAPNQRTQPQRNHPSAWGGQIRGQTVDRALEGQGIPQSAQHLEEEVQQLSQMVLDMQARMTDMASNLRLDFQEDASKMLVTLLNDLKQPASARGAETESFQVQDFSFGQGTTSLDEVMTKINQVVDDLESKSNTLDDLLGQVNLHDGQIRLLLETGQNPLSTPQPASQGSDVDLRAYLDGKINALREELMEGMEIKMADIKNSCDYKILSVQEQCEGQEANYLSLTELMDSKEGDLRSEIQDLNTKLADLQKAESADSHSVLARLENLENHLNSSQKTLLEQCLSVGENLQNKQEETVKDLKETLDDKLASIQDQLITQLTATNTSFVFMSPNALLKDISSVKDSVDNLGYKVNGLDRLCSEECKPNLTPLENLQKDFQSYKSVVDNIETHLNVQIRDFESMKGQLLSINSSIENVNIELGDRLDRVEDSILDVVNHQNLNSSWSQIKEGAMQEAKDLLELHRAQHQELRQRLDELGRKVKAEADSCRETTQDVGEELTSMDSRIVNVEALCSKLDPISISLLRIKEGLNKHITGLWTCVNQLNGTVQTNADYIQGLRGTCQTLQNVILKIGGDLQTLTHGSPGKEGASVGPLEAGSPWVSAESFKVSAVPVEPSLQHLPVMETGEAGPPGEITSELPKGMDVNMISVQGFAGAPSPPVISTDPLKTSMPLISATDVNMPQRPPNQKTITASGEKVSFSAGLTLPPFQGEVGIIRFNKVLVNDGGHYDPHTGIFTAPTDGRYLVTAMLAAQRGEKVEAVLSVSNNSIQMLDSAGFSSEAAPLSQEQCSCSGSTSLSLVVSMKQGDRMGLVLTAGKLAISDSPQIVSSFSAVLLYGGPIKR</sequence>
<feature type="coiled-coil region" evidence="6">
    <location>
        <begin position="697"/>
        <end position="724"/>
    </location>
</feature>
<dbReference type="Pfam" id="PF06470">
    <property type="entry name" value="SMC_hinge"/>
    <property type="match status" value="1"/>
</dbReference>
<dbReference type="PROSITE" id="PS50871">
    <property type="entry name" value="C1Q"/>
    <property type="match status" value="1"/>
</dbReference>
<accession>A0AAV9QW05</accession>
<evidence type="ECO:0000259" key="9">
    <source>
        <dbReference type="PROSITE" id="PS51041"/>
    </source>
</evidence>
<evidence type="ECO:0000256" key="7">
    <source>
        <dbReference type="SAM" id="MobiDB-lite"/>
    </source>
</evidence>
<feature type="domain" description="C1q" evidence="8">
    <location>
        <begin position="1833"/>
        <end position="1981"/>
    </location>
</feature>
<reference evidence="10 11" key="1">
    <citation type="submission" date="2021-06" db="EMBL/GenBank/DDBJ databases">
        <authorList>
            <person name="Palmer J.M."/>
        </authorList>
    </citation>
    <scope>NUCLEOTIDE SEQUENCE [LARGE SCALE GENOMIC DNA]</scope>
    <source>
        <strain evidence="10 11">MEX-2019</strain>
        <tissue evidence="10">Muscle</tissue>
    </source>
</reference>
<evidence type="ECO:0000256" key="1">
    <source>
        <dbReference type="ARBA" id="ARBA00004286"/>
    </source>
</evidence>
<dbReference type="PROSITE" id="PS51041">
    <property type="entry name" value="EMI"/>
    <property type="match status" value="1"/>
</dbReference>
<dbReference type="GO" id="GO:0005694">
    <property type="term" value="C:chromosome"/>
    <property type="evidence" value="ECO:0007669"/>
    <property type="project" value="UniProtKB-SubCell"/>
</dbReference>
<evidence type="ECO:0000259" key="8">
    <source>
        <dbReference type="PROSITE" id="PS50871"/>
    </source>
</evidence>
<keyword evidence="11" id="KW-1185">Reference proteome</keyword>
<feature type="region of interest" description="Disordered" evidence="7">
    <location>
        <begin position="1131"/>
        <end position="1161"/>
    </location>
</feature>
<evidence type="ECO:0008006" key="12">
    <source>
        <dbReference type="Google" id="ProtNLM"/>
    </source>
</evidence>
<dbReference type="Gene3D" id="1.20.1060.20">
    <property type="match status" value="1"/>
</dbReference>
<evidence type="ECO:0000256" key="2">
    <source>
        <dbReference type="ARBA" id="ARBA00022454"/>
    </source>
</evidence>
<dbReference type="PANTHER" id="PTHR22640:SF2">
    <property type="entry name" value="STRUCTURAL MAINTENANCE OF CHROMOSOMES FLEXIBLE HINGE DOMAIN-CONTAINING PROTEIN 1"/>
    <property type="match status" value="1"/>
</dbReference>
<dbReference type="SUPFAM" id="SSF49842">
    <property type="entry name" value="TNF-like"/>
    <property type="match status" value="1"/>
</dbReference>
<comment type="caution">
    <text evidence="10">The sequence shown here is derived from an EMBL/GenBank/DDBJ whole genome shotgun (WGS) entry which is preliminary data.</text>
</comment>
<dbReference type="InterPro" id="IPR038892">
    <property type="entry name" value="SMCHD1"/>
</dbReference>
<dbReference type="Pfam" id="PF26196">
    <property type="entry name" value="Ig_SMCHD1_4th"/>
    <property type="match status" value="1"/>
</dbReference>
<feature type="compositionally biased region" description="Polar residues" evidence="7">
    <location>
        <begin position="1133"/>
        <end position="1155"/>
    </location>
</feature>
<evidence type="ECO:0000256" key="5">
    <source>
        <dbReference type="ARBA" id="ARBA00023157"/>
    </source>
</evidence>
<keyword evidence="5" id="KW-1015">Disulfide bond</keyword>
<organism evidence="10 11">
    <name type="scientific">Crenichthys baileyi</name>
    <name type="common">White River springfish</name>
    <dbReference type="NCBI Taxonomy" id="28760"/>
    <lineage>
        <taxon>Eukaryota</taxon>
        <taxon>Metazoa</taxon>
        <taxon>Chordata</taxon>
        <taxon>Craniata</taxon>
        <taxon>Vertebrata</taxon>
        <taxon>Euteleostomi</taxon>
        <taxon>Actinopterygii</taxon>
        <taxon>Neopterygii</taxon>
        <taxon>Teleostei</taxon>
        <taxon>Neoteleostei</taxon>
        <taxon>Acanthomorphata</taxon>
        <taxon>Ovalentaria</taxon>
        <taxon>Atherinomorphae</taxon>
        <taxon>Cyprinodontiformes</taxon>
        <taxon>Goodeidae</taxon>
        <taxon>Crenichthys</taxon>
    </lineage>
</organism>
<feature type="domain" description="EMI" evidence="9">
    <location>
        <begin position="1041"/>
        <end position="1118"/>
    </location>
</feature>
<dbReference type="Pfam" id="PF26199">
    <property type="entry name" value="Ig_SMCHD1_8th"/>
    <property type="match status" value="1"/>
</dbReference>
<dbReference type="PANTHER" id="PTHR22640">
    <property type="entry name" value="STRUCTURAL MAINTENANCE OF CHROMOSOMES FLEXIBLE HINGE DOMAIN-CONTAINING PROTEIN 1"/>
    <property type="match status" value="1"/>
</dbReference>
<dbReference type="GO" id="GO:0006302">
    <property type="term" value="P:double-strand break repair"/>
    <property type="evidence" value="ECO:0007669"/>
    <property type="project" value="InterPro"/>
</dbReference>
<dbReference type="SUPFAM" id="SSF75553">
    <property type="entry name" value="Smc hinge domain"/>
    <property type="match status" value="1"/>
</dbReference>
<feature type="coiled-coil region" evidence="6">
    <location>
        <begin position="980"/>
        <end position="1007"/>
    </location>
</feature>
<evidence type="ECO:0000256" key="3">
    <source>
        <dbReference type="ARBA" id="ARBA00022729"/>
    </source>
</evidence>
<protein>
    <recommendedName>
        <fullName evidence="12">EMILIN-2</fullName>
    </recommendedName>
</protein>
<dbReference type="InterPro" id="IPR008983">
    <property type="entry name" value="Tumour_necrosis_fac-like_dom"/>
</dbReference>
<dbReference type="Pfam" id="PF00386">
    <property type="entry name" value="C1q"/>
    <property type="match status" value="1"/>
</dbReference>
<dbReference type="InterPro" id="IPR001073">
    <property type="entry name" value="C1q_dom"/>
</dbReference>
<dbReference type="InterPro" id="IPR011489">
    <property type="entry name" value="EMI_domain"/>
</dbReference>
<evidence type="ECO:0000313" key="11">
    <source>
        <dbReference type="Proteomes" id="UP001311232"/>
    </source>
</evidence>